<evidence type="ECO:0000256" key="2">
    <source>
        <dbReference type="SAM" id="MobiDB-lite"/>
    </source>
</evidence>
<feature type="coiled-coil region" evidence="1">
    <location>
        <begin position="62"/>
        <end position="96"/>
    </location>
</feature>
<organism evidence="3 4">
    <name type="scientific">Callosobruchus maculatus</name>
    <name type="common">Southern cowpea weevil</name>
    <name type="synonym">Pulse bruchid</name>
    <dbReference type="NCBI Taxonomy" id="64391"/>
    <lineage>
        <taxon>Eukaryota</taxon>
        <taxon>Metazoa</taxon>
        <taxon>Ecdysozoa</taxon>
        <taxon>Arthropoda</taxon>
        <taxon>Hexapoda</taxon>
        <taxon>Insecta</taxon>
        <taxon>Pterygota</taxon>
        <taxon>Neoptera</taxon>
        <taxon>Endopterygota</taxon>
        <taxon>Coleoptera</taxon>
        <taxon>Polyphaga</taxon>
        <taxon>Cucujiformia</taxon>
        <taxon>Chrysomeloidea</taxon>
        <taxon>Chrysomelidae</taxon>
        <taxon>Bruchinae</taxon>
        <taxon>Bruchini</taxon>
        <taxon>Callosobruchus</taxon>
    </lineage>
</organism>
<protein>
    <submittedName>
        <fullName evidence="3">Uncharacterized protein</fullName>
    </submittedName>
</protein>
<feature type="compositionally biased region" description="Polar residues" evidence="2">
    <location>
        <begin position="450"/>
        <end position="466"/>
    </location>
</feature>
<dbReference type="OrthoDB" id="6773773at2759"/>
<feature type="region of interest" description="Disordered" evidence="2">
    <location>
        <begin position="445"/>
        <end position="466"/>
    </location>
</feature>
<accession>A0A653D547</accession>
<sequence length="466" mass="52955">MKDIASTSLEKPFFSESMSPVNGCCNRMKNIVKISGNKIYCGPECELDGNNVINSEVSSEITEKLKQELSDKERYIERLLKKAKDFETDVLEIEQRFIDEQTEYKEQLKFSKEKLYSLKSDFIRTQKENEKLTGKIDEYQKQIEKMFTQINELQKVNVDMLSSISILEKANDTYEEEIERLKTSGNSTLVRENAILGIDEDSRTEEDKGADFVNVLNIHPNLGHNINRKRKILVIGDEFAKNGSTVLHSIIPDSDITIEGIVKPSIEFSDLALSLFYYSQQYGKNDYIIIMLSTINISNFRQLNLALRHLLPLSRLTNLYVMSKRSHCDDFRVENHISKTVNAFFVKNTNISLRFQPNVFNTKTVLKKLAKEIVECTHRGRNIVLKVVETCQSLTANQLFRRQGISNCQCNTPGYHREGNTGIVSFGHVETLLTSICASKKDHFKPAGSRTGTGTGMETASSAAEP</sequence>
<keyword evidence="4" id="KW-1185">Reference proteome</keyword>
<gene>
    <name evidence="3" type="ORF">CALMAC_LOCUS14460</name>
</gene>
<name>A0A653D547_CALMS</name>
<dbReference type="EMBL" id="CAACVG010010190">
    <property type="protein sequence ID" value="VEN55225.1"/>
    <property type="molecule type" value="Genomic_DNA"/>
</dbReference>
<dbReference type="AlphaFoldDB" id="A0A653D547"/>
<evidence type="ECO:0000313" key="4">
    <source>
        <dbReference type="Proteomes" id="UP000410492"/>
    </source>
</evidence>
<feature type="coiled-coil region" evidence="1">
    <location>
        <begin position="122"/>
        <end position="184"/>
    </location>
</feature>
<dbReference type="Proteomes" id="UP000410492">
    <property type="component" value="Unassembled WGS sequence"/>
</dbReference>
<keyword evidence="1" id="KW-0175">Coiled coil</keyword>
<proteinExistence type="predicted"/>
<evidence type="ECO:0000256" key="1">
    <source>
        <dbReference type="SAM" id="Coils"/>
    </source>
</evidence>
<evidence type="ECO:0000313" key="3">
    <source>
        <dbReference type="EMBL" id="VEN55225.1"/>
    </source>
</evidence>
<reference evidence="3 4" key="1">
    <citation type="submission" date="2019-01" db="EMBL/GenBank/DDBJ databases">
        <authorList>
            <person name="Sayadi A."/>
        </authorList>
    </citation>
    <scope>NUCLEOTIDE SEQUENCE [LARGE SCALE GENOMIC DNA]</scope>
</reference>